<name>A0ABW9CZJ0_9BURK</name>
<gene>
    <name evidence="1" type="ORF">PQR08_36560</name>
</gene>
<protein>
    <submittedName>
        <fullName evidence="1">DUF3300 domain-containing protein</fullName>
    </submittedName>
</protein>
<reference evidence="1 2" key="1">
    <citation type="journal article" date="2024" name="Chem. Sci.">
        <title>Discovery of megapolipeptins by genome mining of a Burkholderiales bacteria collection.</title>
        <authorList>
            <person name="Paulo B.S."/>
            <person name="Recchia M.J.J."/>
            <person name="Lee S."/>
            <person name="Fergusson C.H."/>
            <person name="Romanowski S.B."/>
            <person name="Hernandez A."/>
            <person name="Krull N."/>
            <person name="Liu D.Y."/>
            <person name="Cavanagh H."/>
            <person name="Bos A."/>
            <person name="Gray C.A."/>
            <person name="Murphy B.T."/>
            <person name="Linington R.G."/>
            <person name="Eustaquio A.S."/>
        </authorList>
    </citation>
    <scope>NUCLEOTIDE SEQUENCE [LARGE SCALE GENOMIC DNA]</scope>
    <source>
        <strain evidence="1 2">RL17-374-BIF-D</strain>
    </source>
</reference>
<dbReference type="Pfam" id="PF11737">
    <property type="entry name" value="DUF3300"/>
    <property type="match status" value="1"/>
</dbReference>
<dbReference type="Proteomes" id="UP001629462">
    <property type="component" value="Unassembled WGS sequence"/>
</dbReference>
<accession>A0ABW9CZJ0</accession>
<proteinExistence type="predicted"/>
<keyword evidence="2" id="KW-1185">Reference proteome</keyword>
<organism evidence="1 2">
    <name type="scientific">Caballeronia jiangsuensis</name>
    <dbReference type="NCBI Taxonomy" id="1458357"/>
    <lineage>
        <taxon>Bacteria</taxon>
        <taxon>Pseudomonadati</taxon>
        <taxon>Pseudomonadota</taxon>
        <taxon>Betaproteobacteria</taxon>
        <taxon>Burkholderiales</taxon>
        <taxon>Burkholderiaceae</taxon>
        <taxon>Caballeronia</taxon>
    </lineage>
</organism>
<comment type="caution">
    <text evidence="1">The sequence shown here is derived from an EMBL/GenBank/DDBJ whole genome shotgun (WGS) entry which is preliminary data.</text>
</comment>
<evidence type="ECO:0000313" key="1">
    <source>
        <dbReference type="EMBL" id="MFM0522937.1"/>
    </source>
</evidence>
<dbReference type="PANTHER" id="PTHR40269:SF1">
    <property type="entry name" value="OUTER MEMBRANE PROTEIN"/>
    <property type="match status" value="1"/>
</dbReference>
<sequence>MNSASLDQLVGPIALYPDDLIAIILPASTYPVEVVQADRFLERRKTEKNLQVNESWQDPVKALLNYPEVVKKMSVDLDWTVALGEAVVADQSAVLEAVQRFRRQTQSAGNLKTDDKQGFAVTISTMPPTALRPYSVPCGPRSTEM</sequence>
<dbReference type="RefSeq" id="WP_408164171.1">
    <property type="nucleotide sequence ID" value="NZ_JAQQDB010000064.1"/>
</dbReference>
<dbReference type="EMBL" id="JAQQDB010000064">
    <property type="protein sequence ID" value="MFM0522937.1"/>
    <property type="molecule type" value="Genomic_DNA"/>
</dbReference>
<dbReference type="PANTHER" id="PTHR40269">
    <property type="entry name" value="OUTER MEMBRANE PROTEIN-RELATED"/>
    <property type="match status" value="1"/>
</dbReference>
<dbReference type="InterPro" id="IPR021728">
    <property type="entry name" value="DUF3300"/>
</dbReference>
<evidence type="ECO:0000313" key="2">
    <source>
        <dbReference type="Proteomes" id="UP001629462"/>
    </source>
</evidence>